<comment type="cofactor">
    <cofactor evidence="3">
        <name>Zn(2+)</name>
        <dbReference type="ChEBI" id="CHEBI:29105"/>
    </cofactor>
</comment>
<dbReference type="PROSITE" id="PS01165">
    <property type="entry name" value="COPPER_AMINE_OXID_2"/>
    <property type="match status" value="1"/>
</dbReference>
<comment type="similarity">
    <text evidence="4 15">Belongs to the copper/topaquinone oxidase family.</text>
</comment>
<evidence type="ECO:0000256" key="1">
    <source>
        <dbReference type="ARBA" id="ARBA00001935"/>
    </source>
</evidence>
<evidence type="ECO:0000256" key="6">
    <source>
        <dbReference type="ARBA" id="ARBA00022723"/>
    </source>
</evidence>
<dbReference type="SUPFAM" id="SSF54416">
    <property type="entry name" value="Amine oxidase N-terminal region"/>
    <property type="match status" value="2"/>
</dbReference>
<dbReference type="Pfam" id="PF02728">
    <property type="entry name" value="Cu_amine_oxidN3"/>
    <property type="match status" value="1"/>
</dbReference>
<comment type="cofactor">
    <cofactor evidence="1">
        <name>Cu cation</name>
        <dbReference type="ChEBI" id="CHEBI:23378"/>
    </cofactor>
</comment>
<dbReference type="InterPro" id="IPR000269">
    <property type="entry name" value="Cu_amine_oxidase"/>
</dbReference>
<dbReference type="Gene3D" id="3.10.450.40">
    <property type="match status" value="2"/>
</dbReference>
<dbReference type="Proteomes" id="UP001197093">
    <property type="component" value="Unassembled WGS sequence"/>
</dbReference>
<evidence type="ECO:0000256" key="2">
    <source>
        <dbReference type="ARBA" id="ARBA00001936"/>
    </source>
</evidence>
<feature type="domain" description="Copper amine oxidase N3-terminal" evidence="18">
    <location>
        <begin position="100"/>
        <end position="201"/>
    </location>
</feature>
<dbReference type="AlphaFoldDB" id="A0AAD4ESP1"/>
<comment type="PTM">
    <text evidence="14 15">Topaquinone (TPQ) is generated by copper-dependent autoxidation of a specific tyrosyl residue.</text>
</comment>
<feature type="domain" description="Copper amine oxidase catalytic" evidence="16">
    <location>
        <begin position="227"/>
        <end position="638"/>
    </location>
</feature>
<dbReference type="InterPro" id="IPR016182">
    <property type="entry name" value="Cu_amine_oxidase_N-reg"/>
</dbReference>
<evidence type="ECO:0000259" key="18">
    <source>
        <dbReference type="Pfam" id="PF02728"/>
    </source>
</evidence>
<gene>
    <name evidence="19" type="ORF">NEMBOFW57_008801</name>
</gene>
<evidence type="ECO:0000256" key="12">
    <source>
        <dbReference type="ARBA" id="ARBA00048032"/>
    </source>
</evidence>
<feature type="active site" description="Proton acceptor" evidence="13">
    <location>
        <position position="304"/>
    </location>
</feature>
<keyword evidence="6 15" id="KW-0479">Metal-binding</keyword>
<comment type="caution">
    <text evidence="19">The sequence shown here is derived from an EMBL/GenBank/DDBJ whole genome shotgun (WGS) entry which is preliminary data.</text>
</comment>
<dbReference type="Pfam" id="PF01179">
    <property type="entry name" value="Cu_amine_oxid"/>
    <property type="match status" value="1"/>
</dbReference>
<dbReference type="InterPro" id="IPR049948">
    <property type="entry name" value="Cu_Am_ox_TPQ-bd"/>
</dbReference>
<keyword evidence="9 15" id="KW-0186">Copper</keyword>
<dbReference type="EC" id="1.4.3.-" evidence="15"/>
<organism evidence="19 20">
    <name type="scientific">Staphylotrichum longicolle</name>
    <dbReference type="NCBI Taxonomy" id="669026"/>
    <lineage>
        <taxon>Eukaryota</taxon>
        <taxon>Fungi</taxon>
        <taxon>Dikarya</taxon>
        <taxon>Ascomycota</taxon>
        <taxon>Pezizomycotina</taxon>
        <taxon>Sordariomycetes</taxon>
        <taxon>Sordariomycetidae</taxon>
        <taxon>Sordariales</taxon>
        <taxon>Chaetomiaceae</taxon>
        <taxon>Staphylotrichum</taxon>
    </lineage>
</organism>
<evidence type="ECO:0000256" key="10">
    <source>
        <dbReference type="ARBA" id="ARBA00023157"/>
    </source>
</evidence>
<dbReference type="InterPro" id="IPR015800">
    <property type="entry name" value="Cu_amine_oxidase_N2"/>
</dbReference>
<dbReference type="GO" id="GO:0008131">
    <property type="term" value="F:primary methylamine oxidase activity"/>
    <property type="evidence" value="ECO:0007669"/>
    <property type="project" value="UniProtKB-EC"/>
</dbReference>
<dbReference type="PANTHER" id="PTHR10638">
    <property type="entry name" value="COPPER AMINE OXIDASE"/>
    <property type="match status" value="1"/>
</dbReference>
<evidence type="ECO:0000256" key="8">
    <source>
        <dbReference type="ARBA" id="ARBA00023002"/>
    </source>
</evidence>
<dbReference type="FunFam" id="2.70.98.20:FF:000001">
    <property type="entry name" value="Amine oxidase"/>
    <property type="match status" value="1"/>
</dbReference>
<evidence type="ECO:0000256" key="4">
    <source>
        <dbReference type="ARBA" id="ARBA00007983"/>
    </source>
</evidence>
<dbReference type="InterPro" id="IPR049947">
    <property type="entry name" value="Cu_Am_Ox_Cu-bd"/>
</dbReference>
<feature type="modified residue" description="2',4',5'-topaquinone" evidence="14">
    <location>
        <position position="388"/>
    </location>
</feature>
<evidence type="ECO:0000256" key="9">
    <source>
        <dbReference type="ARBA" id="ARBA00023008"/>
    </source>
</evidence>
<dbReference type="PROSITE" id="PS01164">
    <property type="entry name" value="COPPER_AMINE_OXID_1"/>
    <property type="match status" value="1"/>
</dbReference>
<comment type="cofactor">
    <cofactor evidence="15">
        <name>Cu cation</name>
        <dbReference type="ChEBI" id="CHEBI:23378"/>
    </cofactor>
    <text evidence="15">Contains 1 topaquinone per subunit.</text>
</comment>
<dbReference type="Pfam" id="PF02727">
    <property type="entry name" value="Cu_amine_oxidN2"/>
    <property type="match status" value="1"/>
</dbReference>
<dbReference type="PANTHER" id="PTHR10638:SF86">
    <property type="entry name" value="COPPER AMINE OXIDASE 1-RELATED"/>
    <property type="match status" value="1"/>
</dbReference>
<dbReference type="InterPro" id="IPR036460">
    <property type="entry name" value="Cu_amine_oxidase_C_sf"/>
</dbReference>
<proteinExistence type="inferred from homology"/>
<evidence type="ECO:0000256" key="5">
    <source>
        <dbReference type="ARBA" id="ARBA00011738"/>
    </source>
</evidence>
<dbReference type="InterPro" id="IPR015802">
    <property type="entry name" value="Cu_amine_oxidase_N3"/>
</dbReference>
<dbReference type="FunFam" id="3.10.450.40:FF:000019">
    <property type="entry name" value="Amine oxidase"/>
    <property type="match status" value="1"/>
</dbReference>
<evidence type="ECO:0000256" key="3">
    <source>
        <dbReference type="ARBA" id="ARBA00001947"/>
    </source>
</evidence>
<dbReference type="EMBL" id="JAHCVI010000004">
    <property type="protein sequence ID" value="KAG7286490.1"/>
    <property type="molecule type" value="Genomic_DNA"/>
</dbReference>
<comment type="cofactor">
    <cofactor evidence="2">
        <name>Mn(2+)</name>
        <dbReference type="ChEBI" id="CHEBI:29035"/>
    </cofactor>
</comment>
<comment type="subunit">
    <text evidence="5">Homodimer.</text>
</comment>
<evidence type="ECO:0000256" key="11">
    <source>
        <dbReference type="ARBA" id="ARBA00023211"/>
    </source>
</evidence>
<dbReference type="GO" id="GO:0009308">
    <property type="term" value="P:amine metabolic process"/>
    <property type="evidence" value="ECO:0007669"/>
    <property type="project" value="UniProtKB-UniRule"/>
</dbReference>
<evidence type="ECO:0000256" key="13">
    <source>
        <dbReference type="PIRSR" id="PIRSR600269-50"/>
    </source>
</evidence>
<evidence type="ECO:0000313" key="20">
    <source>
        <dbReference type="Proteomes" id="UP001197093"/>
    </source>
</evidence>
<evidence type="ECO:0000256" key="15">
    <source>
        <dbReference type="RuleBase" id="RU000672"/>
    </source>
</evidence>
<evidence type="ECO:0000256" key="7">
    <source>
        <dbReference type="ARBA" id="ARBA00022772"/>
    </source>
</evidence>
<feature type="active site" description="Schiff-base intermediate with substrate; via topaquinone" evidence="13">
    <location>
        <position position="388"/>
    </location>
</feature>
<evidence type="ECO:0000256" key="14">
    <source>
        <dbReference type="PIRSR" id="PIRSR600269-51"/>
    </source>
</evidence>
<evidence type="ECO:0000259" key="17">
    <source>
        <dbReference type="Pfam" id="PF02727"/>
    </source>
</evidence>
<accession>A0AAD4ESP1</accession>
<keyword evidence="7 13" id="KW-0801">TPQ</keyword>
<feature type="domain" description="Copper amine oxidase N2-terminal" evidence="17">
    <location>
        <begin position="10"/>
        <end position="93"/>
    </location>
</feature>
<dbReference type="FunFam" id="3.10.450.40:FF:000014">
    <property type="entry name" value="Peroxisomal primary amine oxidase"/>
    <property type="match status" value="1"/>
</dbReference>
<dbReference type="GO" id="GO:0048038">
    <property type="term" value="F:quinone binding"/>
    <property type="evidence" value="ECO:0007669"/>
    <property type="project" value="InterPro"/>
</dbReference>
<evidence type="ECO:0000313" key="19">
    <source>
        <dbReference type="EMBL" id="KAG7286490.1"/>
    </source>
</evidence>
<evidence type="ECO:0000259" key="16">
    <source>
        <dbReference type="Pfam" id="PF01179"/>
    </source>
</evidence>
<dbReference type="SUPFAM" id="SSF49998">
    <property type="entry name" value="Amine oxidase catalytic domain"/>
    <property type="match status" value="1"/>
</dbReference>
<keyword evidence="20" id="KW-1185">Reference proteome</keyword>
<keyword evidence="10" id="KW-1015">Disulfide bond</keyword>
<keyword evidence="11" id="KW-0464">Manganese</keyword>
<protein>
    <recommendedName>
        <fullName evidence="15">Amine oxidase</fullName>
        <ecNumber evidence="15">1.4.3.-</ecNumber>
    </recommendedName>
</protein>
<dbReference type="GO" id="GO:0005507">
    <property type="term" value="F:copper ion binding"/>
    <property type="evidence" value="ECO:0007669"/>
    <property type="project" value="InterPro"/>
</dbReference>
<comment type="catalytic activity">
    <reaction evidence="12">
        <text>a primary methyl amine + O2 + H2O = an aldehyde + H2O2 + NH4(+)</text>
        <dbReference type="Rhea" id="RHEA:16153"/>
        <dbReference type="ChEBI" id="CHEBI:15377"/>
        <dbReference type="ChEBI" id="CHEBI:15379"/>
        <dbReference type="ChEBI" id="CHEBI:16240"/>
        <dbReference type="ChEBI" id="CHEBI:17478"/>
        <dbReference type="ChEBI" id="CHEBI:28938"/>
        <dbReference type="ChEBI" id="CHEBI:228804"/>
        <dbReference type="EC" id="1.4.3.21"/>
    </reaction>
</comment>
<dbReference type="InterPro" id="IPR015798">
    <property type="entry name" value="Cu_amine_oxidase_C"/>
</dbReference>
<reference evidence="19" key="1">
    <citation type="submission" date="2023-02" db="EMBL/GenBank/DDBJ databases">
        <authorList>
            <person name="Palmer J.M."/>
        </authorList>
    </citation>
    <scope>NUCLEOTIDE SEQUENCE</scope>
    <source>
        <strain evidence="19">FW57</strain>
    </source>
</reference>
<dbReference type="Gene3D" id="2.70.98.20">
    <property type="entry name" value="Copper amine oxidase, catalytic domain"/>
    <property type="match status" value="1"/>
</dbReference>
<keyword evidence="8 15" id="KW-0560">Oxidoreductase</keyword>
<sequence length="688" mass="76574">MGSTVVDLPHPFDPLTLGEIETAIAIVRKAHGNVFFNVVSLQEPRKAEMTAWLADPDTAPRPKRVADVVVIAPGGKVYDGLIDLAEVKITKWDLLDGEQPIITMEELQLVEHIVRKDPKVIEQCIISGVAPEDMHKVYCDPWTIGYDERYGSSVRLQQALMYYRPDVDNCQYQYPLDFCPIYDADKGEIIAIDIPKVRRPLSRAPPQDYHPAAVKERGGYRTNLKPINITQPEGVSFTMTGREIEWQNWKFHIGFNYREGIVLNNITFNDKGTVRPIFYRLSLAEMVVPYGNPEHPHQRKHALDQGEYGAGYMTNSLSLGCDCKGSIHYLDAHFPARSGGLRTIKNAICIHEEDAGILFKHTDFRDESVIVTRGRKLIIQQIFTAANYEYVVAWVFHQDGTIQPEIKLTGILNTYALNEDEDTKGWGTQVYPGVNAHNHQHLFCLRIDANVDGPNNTVFVSDAMAGEAAVGSPENFYGNAFYNRRTKLATTGEAMTDYDGATSRTWEIANTNKLNPYSKKPVSYKLVSREVPGLMPKPGSLVWNRAPFARHAVHVTPYADDQLYPAGKHVPQTSGTKPLALTNWIGDGTGSIDNTDVVLWHTFGVTHFPSPEDFPVMPAEGMTSLLRPRNFFAGNPVMDVPPSYVSVPSQVAEKAGGWKGVVDGVSRLAFGREGSGEEVKVEGGCCKK</sequence>
<name>A0AAD4ESP1_9PEZI</name>